<name>D0KY26_HALNC</name>
<dbReference type="InterPro" id="IPR001296">
    <property type="entry name" value="Glyco_trans_1"/>
</dbReference>
<dbReference type="CAZy" id="GT4">
    <property type="family name" value="Glycosyltransferase Family 4"/>
</dbReference>
<dbReference type="KEGG" id="hna:Hneap_0494"/>
<dbReference type="Proteomes" id="UP000009102">
    <property type="component" value="Chromosome"/>
</dbReference>
<proteinExistence type="predicted"/>
<dbReference type="PANTHER" id="PTHR46401">
    <property type="entry name" value="GLYCOSYLTRANSFERASE WBBK-RELATED"/>
    <property type="match status" value="1"/>
</dbReference>
<dbReference type="OrthoDB" id="9764577at2"/>
<dbReference type="Gene3D" id="3.40.50.2000">
    <property type="entry name" value="Glycogen Phosphorylase B"/>
    <property type="match status" value="2"/>
</dbReference>
<gene>
    <name evidence="3" type="ordered locus">Hneap_0494</name>
</gene>
<dbReference type="AlphaFoldDB" id="D0KY26"/>
<evidence type="ECO:0000313" key="4">
    <source>
        <dbReference type="Proteomes" id="UP000009102"/>
    </source>
</evidence>
<accession>D0KY26</accession>
<dbReference type="GO" id="GO:0016757">
    <property type="term" value="F:glycosyltransferase activity"/>
    <property type="evidence" value="ECO:0007669"/>
    <property type="project" value="InterPro"/>
</dbReference>
<dbReference type="EMBL" id="CP001801">
    <property type="protein sequence ID" value="ACX95349.1"/>
    <property type="molecule type" value="Genomic_DNA"/>
</dbReference>
<dbReference type="STRING" id="555778.Hneap_0494"/>
<dbReference type="GO" id="GO:0009103">
    <property type="term" value="P:lipopolysaccharide biosynthetic process"/>
    <property type="evidence" value="ECO:0007669"/>
    <property type="project" value="TreeGrafter"/>
</dbReference>
<keyword evidence="1 3" id="KW-0808">Transferase</keyword>
<dbReference type="PANTHER" id="PTHR46401:SF2">
    <property type="entry name" value="GLYCOSYLTRANSFERASE WBBK-RELATED"/>
    <property type="match status" value="1"/>
</dbReference>
<organism evidence="3 4">
    <name type="scientific">Halothiobacillus neapolitanus (strain ATCC 23641 / DSM 15147 / CIP 104769 / NCIMB 8539 / c2)</name>
    <name type="common">Thiobacillus neapolitanus</name>
    <dbReference type="NCBI Taxonomy" id="555778"/>
    <lineage>
        <taxon>Bacteria</taxon>
        <taxon>Pseudomonadati</taxon>
        <taxon>Pseudomonadota</taxon>
        <taxon>Gammaproteobacteria</taxon>
        <taxon>Chromatiales</taxon>
        <taxon>Halothiobacillaceae</taxon>
        <taxon>Halothiobacillus</taxon>
    </lineage>
</organism>
<protein>
    <submittedName>
        <fullName evidence="3">Glycosyl transferase group 1</fullName>
    </submittedName>
</protein>
<evidence type="ECO:0000256" key="1">
    <source>
        <dbReference type="ARBA" id="ARBA00022679"/>
    </source>
</evidence>
<evidence type="ECO:0000313" key="3">
    <source>
        <dbReference type="EMBL" id="ACX95349.1"/>
    </source>
</evidence>
<keyword evidence="4" id="KW-1185">Reference proteome</keyword>
<sequence length="398" mass="44597">MKILLNLHPLARAGAGIAVYTQRLLMELVHFRDLDEVAGFLGTRVLSGDELRLWLSGFDNQTEKRVKEGVKSSPLMIDAVRRAARSIPGMYELRYQLRNIASQFALNKFAQAGFIYHEPNYIPTRYSGKQVIAVHDLSHIRYPDFHPAERVAFLNRHLKRAIGLADFVLTDSVFVKDEILDVFPVSGEKIVVTHLGVDEAFHPRPEVETLNTLRQFNLSYRGFVLSVGTLEPRKNLERLLNAYGALPEGVRRDYPLVLAGGGGWNDSDLQRQIQQMERRGEVIRTGYLPRSQLLDLYASAAVFAYPSIYEGFGLPVLEGFASGTPVLTSNVTSMPEVSGGAALEVNPLSVDEIRHGLFSLLDDSSLRSRYMQLGLERVQAFTWAKCAEQTMAVYKQLG</sequence>
<dbReference type="eggNOG" id="COG0438">
    <property type="taxonomic scope" value="Bacteria"/>
</dbReference>
<evidence type="ECO:0000259" key="2">
    <source>
        <dbReference type="Pfam" id="PF00534"/>
    </source>
</evidence>
<dbReference type="HOGENOM" id="CLU_009583_27_0_6"/>
<dbReference type="Pfam" id="PF00534">
    <property type="entry name" value="Glycos_transf_1"/>
    <property type="match status" value="1"/>
</dbReference>
<reference evidence="3 4" key="1">
    <citation type="submission" date="2009-10" db="EMBL/GenBank/DDBJ databases">
        <title>Complete sequence of Halothiobacillus neapolitanus c2.</title>
        <authorList>
            <consortium name="US DOE Joint Genome Institute"/>
            <person name="Lucas S."/>
            <person name="Copeland A."/>
            <person name="Lapidus A."/>
            <person name="Glavina del Rio T."/>
            <person name="Tice H."/>
            <person name="Bruce D."/>
            <person name="Goodwin L."/>
            <person name="Pitluck S."/>
            <person name="Davenport K."/>
            <person name="Brettin T."/>
            <person name="Detter J.C."/>
            <person name="Han C."/>
            <person name="Tapia R."/>
            <person name="Larimer F."/>
            <person name="Land M."/>
            <person name="Hauser L."/>
            <person name="Kyrpides N."/>
            <person name="Mikhailova N."/>
            <person name="Kerfeld C."/>
            <person name="Cannon G."/>
            <person name="Heinhort S."/>
        </authorList>
    </citation>
    <scope>NUCLEOTIDE SEQUENCE [LARGE SCALE GENOMIC DNA]</scope>
    <source>
        <strain evidence="4">ATCC 23641 / c2</strain>
    </source>
</reference>
<dbReference type="SUPFAM" id="SSF53756">
    <property type="entry name" value="UDP-Glycosyltransferase/glycogen phosphorylase"/>
    <property type="match status" value="1"/>
</dbReference>
<dbReference type="FunFam" id="3.40.50.2000:FF:000119">
    <property type="entry name" value="Glycosyl transferase group 1"/>
    <property type="match status" value="1"/>
</dbReference>
<feature type="domain" description="Glycosyl transferase family 1" evidence="2">
    <location>
        <begin position="222"/>
        <end position="370"/>
    </location>
</feature>
<dbReference type="CDD" id="cd03809">
    <property type="entry name" value="GT4_MtfB-like"/>
    <property type="match status" value="1"/>
</dbReference>